<dbReference type="Proteomes" id="UP000195667">
    <property type="component" value="Unassembled WGS sequence"/>
</dbReference>
<dbReference type="GO" id="GO:0002143">
    <property type="term" value="P:tRNA wobble position uridine thiolation"/>
    <property type="evidence" value="ECO:0007669"/>
    <property type="project" value="InterPro"/>
</dbReference>
<organism evidence="1 2">
    <name type="scientific">Crenothrix polyspora</name>
    <dbReference type="NCBI Taxonomy" id="360316"/>
    <lineage>
        <taxon>Bacteria</taxon>
        <taxon>Pseudomonadati</taxon>
        <taxon>Pseudomonadota</taxon>
        <taxon>Gammaproteobacteria</taxon>
        <taxon>Methylococcales</taxon>
        <taxon>Crenotrichaceae</taxon>
        <taxon>Crenothrix</taxon>
    </lineage>
</organism>
<sequence length="96" mass="10675">MLHFIFQLPIDSATLARIDADDVVVFFESALFKLLKTGVFSELLTEKLKTNRLCVVADELVVRGIAADTLLCGLDIIDYTELVNLSVSNTLIQSWT</sequence>
<gene>
    <name evidence="1" type="ORF">CRENPOLYSF1_190084</name>
</gene>
<dbReference type="InterPro" id="IPR007215">
    <property type="entry name" value="Sulphur_relay_TusB/DsrH"/>
</dbReference>
<accession>A0A1R4H597</accession>
<dbReference type="EMBL" id="FUKI01000092">
    <property type="protein sequence ID" value="SJM91438.1"/>
    <property type="molecule type" value="Genomic_DNA"/>
</dbReference>
<name>A0A1R4H597_9GAMM</name>
<proteinExistence type="predicted"/>
<dbReference type="OrthoDB" id="9795117at2"/>
<reference evidence="2" key="1">
    <citation type="submission" date="2017-02" db="EMBL/GenBank/DDBJ databases">
        <authorList>
            <person name="Daims H."/>
        </authorList>
    </citation>
    <scope>NUCLEOTIDE SEQUENCE [LARGE SCALE GENOMIC DNA]</scope>
</reference>
<dbReference type="RefSeq" id="WP_087142953.1">
    <property type="nucleotide sequence ID" value="NZ_FUKI01000092.1"/>
</dbReference>
<evidence type="ECO:0000313" key="2">
    <source>
        <dbReference type="Proteomes" id="UP000195667"/>
    </source>
</evidence>
<evidence type="ECO:0000313" key="1">
    <source>
        <dbReference type="EMBL" id="SJM91438.1"/>
    </source>
</evidence>
<protein>
    <submittedName>
        <fullName evidence="1">Sulfur relay protein TusB/DsrH</fullName>
    </submittedName>
</protein>
<dbReference type="GO" id="GO:0005737">
    <property type="term" value="C:cytoplasm"/>
    <property type="evidence" value="ECO:0007669"/>
    <property type="project" value="InterPro"/>
</dbReference>
<dbReference type="AlphaFoldDB" id="A0A1R4H597"/>
<keyword evidence="2" id="KW-1185">Reference proteome</keyword>
<dbReference type="InterPro" id="IPR027396">
    <property type="entry name" value="DsrEFH-like"/>
</dbReference>
<dbReference type="SUPFAM" id="SSF75169">
    <property type="entry name" value="DsrEFH-like"/>
    <property type="match status" value="1"/>
</dbReference>
<dbReference type="Gene3D" id="3.40.1260.10">
    <property type="entry name" value="DsrEFH-like"/>
    <property type="match status" value="1"/>
</dbReference>
<dbReference type="Pfam" id="PF04077">
    <property type="entry name" value="DsrH"/>
    <property type="match status" value="1"/>
</dbReference>